<dbReference type="Pfam" id="PF03928">
    <property type="entry name" value="HbpS-like"/>
    <property type="match status" value="1"/>
</dbReference>
<keyword evidence="2" id="KW-1185">Reference proteome</keyword>
<dbReference type="InterPro" id="IPR038084">
    <property type="entry name" value="PduO/GlcC-like_sf"/>
</dbReference>
<protein>
    <submittedName>
        <fullName evidence="1">Uncharacterized protein GlcG (DUF336 family)</fullName>
    </submittedName>
</protein>
<reference evidence="1 2" key="1">
    <citation type="submission" date="2020-08" db="EMBL/GenBank/DDBJ databases">
        <title>Genomic Encyclopedia of Type Strains, Phase III (KMG-III): the genomes of soil and plant-associated and newly described type strains.</title>
        <authorList>
            <person name="Whitman W."/>
        </authorList>
    </citation>
    <scope>NUCLEOTIDE SEQUENCE [LARGE SCALE GENOMIC DNA]</scope>
    <source>
        <strain evidence="1 2">CECT 8640</strain>
    </source>
</reference>
<proteinExistence type="predicted"/>
<organism evidence="1 2">
    <name type="scientific">Saccharothrix tamanrassetensis</name>
    <dbReference type="NCBI Taxonomy" id="1051531"/>
    <lineage>
        <taxon>Bacteria</taxon>
        <taxon>Bacillati</taxon>
        <taxon>Actinomycetota</taxon>
        <taxon>Actinomycetes</taxon>
        <taxon>Pseudonocardiales</taxon>
        <taxon>Pseudonocardiaceae</taxon>
        <taxon>Saccharothrix</taxon>
    </lineage>
</organism>
<dbReference type="Proteomes" id="UP000547510">
    <property type="component" value="Unassembled WGS sequence"/>
</dbReference>
<dbReference type="PANTHER" id="PTHR34309:SF1">
    <property type="entry name" value="PROTEIN GLCG"/>
    <property type="match status" value="1"/>
</dbReference>
<dbReference type="AlphaFoldDB" id="A0A841CDY0"/>
<dbReference type="InterPro" id="IPR005624">
    <property type="entry name" value="PduO/GlcC-like"/>
</dbReference>
<dbReference type="RefSeq" id="WP_184688478.1">
    <property type="nucleotide sequence ID" value="NZ_JACHJN010000001.1"/>
</dbReference>
<dbReference type="EMBL" id="JACHJN010000001">
    <property type="protein sequence ID" value="MBB5954367.1"/>
    <property type="molecule type" value="Genomic_DNA"/>
</dbReference>
<evidence type="ECO:0000313" key="1">
    <source>
        <dbReference type="EMBL" id="MBB5954367.1"/>
    </source>
</evidence>
<gene>
    <name evidence="1" type="ORF">FHS29_000937</name>
</gene>
<dbReference type="Gene3D" id="3.30.450.150">
    <property type="entry name" value="Haem-degrading domain"/>
    <property type="match status" value="1"/>
</dbReference>
<name>A0A841CDY0_9PSEU</name>
<dbReference type="PANTHER" id="PTHR34309">
    <property type="entry name" value="SLR1406 PROTEIN"/>
    <property type="match status" value="1"/>
</dbReference>
<comment type="caution">
    <text evidence="1">The sequence shown here is derived from an EMBL/GenBank/DDBJ whole genome shotgun (WGS) entry which is preliminary data.</text>
</comment>
<dbReference type="InterPro" id="IPR052517">
    <property type="entry name" value="GlcG_carb_metab_protein"/>
</dbReference>
<evidence type="ECO:0000313" key="2">
    <source>
        <dbReference type="Proteomes" id="UP000547510"/>
    </source>
</evidence>
<accession>A0A841CDY0</accession>
<dbReference type="SUPFAM" id="SSF143744">
    <property type="entry name" value="GlcG-like"/>
    <property type="match status" value="1"/>
</dbReference>
<sequence>MVSLSTQYARRVLDAALAHAEQLGVSVSISIVDDGGHVKAFARMDGASFFNTGLATNKAITSAGLGVSTQDFMEFAAGIPPLLAGLSAQPNVAILPGGAPITVDGEVVGAIGVSGGKGGEDQPIAEAGLAASAPVGA</sequence>